<dbReference type="AlphaFoldDB" id="A0AAV0QYZ4"/>
<accession>A0AAV0QYZ4</accession>
<keyword evidence="2" id="KW-1185">Reference proteome</keyword>
<sequence length="72" mass="8403">MDASNAFIDDNALLDIPVNGRRFTWSRGALERVESDHSLPLLKLGSNLRVVRPWRFVNMWIEDDQFFTAMYS</sequence>
<dbReference type="Proteomes" id="UP001154282">
    <property type="component" value="Unassembled WGS sequence"/>
</dbReference>
<organism evidence="1 2">
    <name type="scientific">Linum tenue</name>
    <dbReference type="NCBI Taxonomy" id="586396"/>
    <lineage>
        <taxon>Eukaryota</taxon>
        <taxon>Viridiplantae</taxon>
        <taxon>Streptophyta</taxon>
        <taxon>Embryophyta</taxon>
        <taxon>Tracheophyta</taxon>
        <taxon>Spermatophyta</taxon>
        <taxon>Magnoliopsida</taxon>
        <taxon>eudicotyledons</taxon>
        <taxon>Gunneridae</taxon>
        <taxon>Pentapetalae</taxon>
        <taxon>rosids</taxon>
        <taxon>fabids</taxon>
        <taxon>Malpighiales</taxon>
        <taxon>Linaceae</taxon>
        <taxon>Linum</taxon>
    </lineage>
</organism>
<dbReference type="EMBL" id="CAMGYJ010000010">
    <property type="protein sequence ID" value="CAI0550712.1"/>
    <property type="molecule type" value="Genomic_DNA"/>
</dbReference>
<evidence type="ECO:0000313" key="1">
    <source>
        <dbReference type="EMBL" id="CAI0550712.1"/>
    </source>
</evidence>
<proteinExistence type="predicted"/>
<protein>
    <submittedName>
        <fullName evidence="1">Uncharacterized protein</fullName>
    </submittedName>
</protein>
<evidence type="ECO:0000313" key="2">
    <source>
        <dbReference type="Proteomes" id="UP001154282"/>
    </source>
</evidence>
<comment type="caution">
    <text evidence="1">The sequence shown here is derived from an EMBL/GenBank/DDBJ whole genome shotgun (WGS) entry which is preliminary data.</text>
</comment>
<gene>
    <name evidence="1" type="ORF">LITE_LOCUS45652</name>
</gene>
<reference evidence="1" key="1">
    <citation type="submission" date="2022-08" db="EMBL/GenBank/DDBJ databases">
        <authorList>
            <person name="Gutierrez-Valencia J."/>
        </authorList>
    </citation>
    <scope>NUCLEOTIDE SEQUENCE</scope>
</reference>
<name>A0AAV0QYZ4_9ROSI</name>